<accession>A0ACC2CZ75</accession>
<reference evidence="2" key="1">
    <citation type="journal article" date="2024" name="Proc. Natl. Acad. Sci. U.S.A.">
        <title>Extraordinary preservation of gene collinearity over three hundred million years revealed in homosporous lycophytes.</title>
        <authorList>
            <person name="Li C."/>
            <person name="Wickell D."/>
            <person name="Kuo L.Y."/>
            <person name="Chen X."/>
            <person name="Nie B."/>
            <person name="Liao X."/>
            <person name="Peng D."/>
            <person name="Ji J."/>
            <person name="Jenkins J."/>
            <person name="Williams M."/>
            <person name="Shu S."/>
            <person name="Plott C."/>
            <person name="Barry K."/>
            <person name="Rajasekar S."/>
            <person name="Grimwood J."/>
            <person name="Han X."/>
            <person name="Sun S."/>
            <person name="Hou Z."/>
            <person name="He W."/>
            <person name="Dai G."/>
            <person name="Sun C."/>
            <person name="Schmutz J."/>
            <person name="Leebens-Mack J.H."/>
            <person name="Li F.W."/>
            <person name="Wang L."/>
        </authorList>
    </citation>
    <scope>NUCLEOTIDE SEQUENCE [LARGE SCALE GENOMIC DNA]</scope>
    <source>
        <strain evidence="2">cv. PW_Plant_1</strain>
    </source>
</reference>
<evidence type="ECO:0000313" key="1">
    <source>
        <dbReference type="EMBL" id="KAJ7547294.1"/>
    </source>
</evidence>
<proteinExistence type="predicted"/>
<gene>
    <name evidence="1" type="ORF">O6H91_08G078800</name>
</gene>
<organism evidence="1 2">
    <name type="scientific">Diphasiastrum complanatum</name>
    <name type="common">Issler's clubmoss</name>
    <name type="synonym">Lycopodium complanatum</name>
    <dbReference type="NCBI Taxonomy" id="34168"/>
    <lineage>
        <taxon>Eukaryota</taxon>
        <taxon>Viridiplantae</taxon>
        <taxon>Streptophyta</taxon>
        <taxon>Embryophyta</taxon>
        <taxon>Tracheophyta</taxon>
        <taxon>Lycopodiopsida</taxon>
        <taxon>Lycopodiales</taxon>
        <taxon>Lycopodiaceae</taxon>
        <taxon>Lycopodioideae</taxon>
        <taxon>Diphasiastrum</taxon>
    </lineage>
</organism>
<comment type="caution">
    <text evidence="1">The sequence shown here is derived from an EMBL/GenBank/DDBJ whole genome shotgun (WGS) entry which is preliminary data.</text>
</comment>
<name>A0ACC2CZ75_DIPCM</name>
<dbReference type="EMBL" id="CM055099">
    <property type="protein sequence ID" value="KAJ7547294.1"/>
    <property type="molecule type" value="Genomic_DNA"/>
</dbReference>
<evidence type="ECO:0000313" key="2">
    <source>
        <dbReference type="Proteomes" id="UP001162992"/>
    </source>
</evidence>
<keyword evidence="2" id="KW-1185">Reference proteome</keyword>
<dbReference type="Proteomes" id="UP001162992">
    <property type="component" value="Chromosome 8"/>
</dbReference>
<sequence length="468" mass="52489">MAMASDFAIPPPLPLLPIPSARQLLFQAREQAMFFHFGMNTFTNSEWGTGKSDPKLFNPSKLDARQWVRVAKEAGFKMVILTAKHHDGFCLWPSAYTNYSVASSNWRNGTGDVVGDLVKAAENEGLKVGLYLSPWDRHERSYGEIIQYNEFYLGQMQELLTRYGSVSEVWLDGAKGENQPAMTYMFNRWFNVVHQLQPTANIFSDAGPDVRWVGNEGGEAGSTCWSMVNSSSIKIGHCDQQYLNTGDQHGLDWVPPECDVSIRPGWFWHSAERPKTAETLVDIYFKSVGRNCLLLLNVPPNSSGLLAEEDIKVLRQFKSTIDLIFLDNLAANASVRASSTRSNTSFKPSNILSDDDSTFWAPEDGQTSGYLEMTLPFPTDFNLAKIQEPIRLGQRIVEYSLKVWEQGSWLTISKGTTVGYKKLDLFSVVKAQVIRLVIEKARAEPLIASFGLYLDTSSTLPMSIKTKY</sequence>
<protein>
    <submittedName>
        <fullName evidence="1">Uncharacterized protein</fullName>
    </submittedName>
</protein>